<dbReference type="InterPro" id="IPR006149">
    <property type="entry name" value="EB_dom"/>
</dbReference>
<keyword evidence="1" id="KW-0472">Membrane</keyword>
<dbReference type="OrthoDB" id="6147356at2759"/>
<evidence type="ECO:0000256" key="1">
    <source>
        <dbReference type="SAM" id="Phobius"/>
    </source>
</evidence>
<dbReference type="AlphaFoldDB" id="A0A8B8BG36"/>
<evidence type="ECO:0000313" key="4">
    <source>
        <dbReference type="RefSeq" id="XP_022302322.1"/>
    </source>
</evidence>
<sequence>MGNTRAGWHPFRGFWNIYLIQIMAMHLVWLPSTRTFFYAGFCLPKDLMSFLRNENNCAFQSTDLSDICNGNNQFDSCMAVFPSGKNANANLTIKNLRIKYYLYGASYEFSMKPPTCTSYTLDSLQNVEITMICEDNKAIQVNPCIDDNECDKQREICQGLDYLNNSICIPKRHLHETCDNSLHCEMNSECRGNGPKSTCQCKEGHEEIDGRCMKGGLSLHEPCTDDKQCTGTENAHNCSTIKGENQSICGCNDGYIEINSTCYRGKLHLYDSCDLSEQCTGSFQANQCKYVDNVKICYCRNGYSVVSGECLKVKKLIFESCDHDYECSATENANVCRTNADYGNMALCLCNNGYFEHKLTCIPGNLTLGQTCVHASQCTGTMNGRRCFEDKCTCVEGFLSHDLLCLPEQDNWILLIAGSGCLGMIVFVSVTVLVIRKRRQSCEMSSNGQHFEQEPIRNICYSIANRGEIECGATKITSRNNKKHPTENNYDKLHQKVEEEESITFMTVLNRKVPT</sequence>
<keyword evidence="3" id="KW-1185">Reference proteome</keyword>
<dbReference type="KEGG" id="cvn:111110218"/>
<dbReference type="PANTHER" id="PTHR39069:SF8">
    <property type="entry name" value="FI17111P1"/>
    <property type="match status" value="1"/>
</dbReference>
<organism evidence="3 4">
    <name type="scientific">Crassostrea virginica</name>
    <name type="common">Eastern oyster</name>
    <dbReference type="NCBI Taxonomy" id="6565"/>
    <lineage>
        <taxon>Eukaryota</taxon>
        <taxon>Metazoa</taxon>
        <taxon>Spiralia</taxon>
        <taxon>Lophotrochozoa</taxon>
        <taxon>Mollusca</taxon>
        <taxon>Bivalvia</taxon>
        <taxon>Autobranchia</taxon>
        <taxon>Pteriomorphia</taxon>
        <taxon>Ostreida</taxon>
        <taxon>Ostreoidea</taxon>
        <taxon>Ostreidae</taxon>
        <taxon>Crassostrea</taxon>
    </lineage>
</organism>
<reference evidence="4" key="1">
    <citation type="submission" date="2025-08" db="UniProtKB">
        <authorList>
            <consortium name="RefSeq"/>
        </authorList>
    </citation>
    <scope>IDENTIFICATION</scope>
    <source>
        <tissue evidence="4">Whole sample</tissue>
    </source>
</reference>
<feature type="domain" description="EB" evidence="2">
    <location>
        <begin position="201"/>
        <end position="262"/>
    </location>
</feature>
<accession>A0A8B8BG36</accession>
<dbReference type="Proteomes" id="UP000694844">
    <property type="component" value="Chromosome 8"/>
</dbReference>
<feature type="transmembrane region" description="Helical" evidence="1">
    <location>
        <begin position="412"/>
        <end position="435"/>
    </location>
</feature>
<evidence type="ECO:0000313" key="3">
    <source>
        <dbReference type="Proteomes" id="UP000694844"/>
    </source>
</evidence>
<proteinExistence type="predicted"/>
<dbReference type="RefSeq" id="XP_022302322.1">
    <property type="nucleotide sequence ID" value="XM_022446614.1"/>
</dbReference>
<name>A0A8B8BG36_CRAVI</name>
<protein>
    <submittedName>
        <fullName evidence="4">Uncharacterized protein LOC111110218 isoform X1</fullName>
    </submittedName>
</protein>
<dbReference type="GeneID" id="111110218"/>
<keyword evidence="1" id="KW-0812">Transmembrane</keyword>
<gene>
    <name evidence="4" type="primary">LOC111110218</name>
</gene>
<keyword evidence="1" id="KW-1133">Transmembrane helix</keyword>
<dbReference type="Pfam" id="PF01683">
    <property type="entry name" value="EB"/>
    <property type="match status" value="1"/>
</dbReference>
<evidence type="ECO:0000259" key="2">
    <source>
        <dbReference type="Pfam" id="PF01683"/>
    </source>
</evidence>
<dbReference type="PANTHER" id="PTHR39069">
    <property type="entry name" value="ECDYSONE-INDUCIBLE GENE E1, ISOFORM A"/>
    <property type="match status" value="1"/>
</dbReference>